<accession>A0A2T0XHJ6</accession>
<comment type="caution">
    <text evidence="4">The sequence shown here is derived from an EMBL/GenBank/DDBJ whole genome shotgun (WGS) entry which is preliminary data.</text>
</comment>
<evidence type="ECO:0000256" key="2">
    <source>
        <dbReference type="ARBA" id="ARBA00022729"/>
    </source>
</evidence>
<proteinExistence type="inferred from homology"/>
<name>A0A2T0XHJ6_9BURK</name>
<dbReference type="InterPro" id="IPR005770">
    <property type="entry name" value="PhnD"/>
</dbReference>
<organism evidence="4 5">
    <name type="scientific">Jezberella montanilacus</name>
    <dbReference type="NCBI Taxonomy" id="323426"/>
    <lineage>
        <taxon>Bacteria</taxon>
        <taxon>Pseudomonadati</taxon>
        <taxon>Pseudomonadota</taxon>
        <taxon>Betaproteobacteria</taxon>
        <taxon>Burkholderiales</taxon>
        <taxon>Alcaligenaceae</taxon>
        <taxon>Jezberella</taxon>
    </lineage>
</organism>
<dbReference type="Proteomes" id="UP000238308">
    <property type="component" value="Unassembled WGS sequence"/>
</dbReference>
<evidence type="ECO:0000313" key="5">
    <source>
        <dbReference type="Proteomes" id="UP000238308"/>
    </source>
</evidence>
<dbReference type="NCBIfam" id="TIGR03431">
    <property type="entry name" value="PhnD"/>
    <property type="match status" value="1"/>
</dbReference>
<feature type="signal peptide" evidence="3">
    <location>
        <begin position="1"/>
        <end position="24"/>
    </location>
</feature>
<reference evidence="4 5" key="1">
    <citation type="submission" date="2018-03" db="EMBL/GenBank/DDBJ databases">
        <title>Genomic Encyclopedia of Type Strains, Phase III (KMG-III): the genomes of soil and plant-associated and newly described type strains.</title>
        <authorList>
            <person name="Whitman W."/>
        </authorList>
    </citation>
    <scope>NUCLEOTIDE SEQUENCE [LARGE SCALE GENOMIC DNA]</scope>
    <source>
        <strain evidence="4 5">MWH-P2sevCIIIb</strain>
    </source>
</reference>
<keyword evidence="5" id="KW-1185">Reference proteome</keyword>
<evidence type="ECO:0000256" key="1">
    <source>
        <dbReference type="ARBA" id="ARBA00007162"/>
    </source>
</evidence>
<dbReference type="GO" id="GO:0015716">
    <property type="term" value="P:organic phosphonate transport"/>
    <property type="evidence" value="ECO:0007669"/>
    <property type="project" value="InterPro"/>
</dbReference>
<dbReference type="Pfam" id="PF12974">
    <property type="entry name" value="Phosphonate-bd"/>
    <property type="match status" value="1"/>
</dbReference>
<dbReference type="PANTHER" id="PTHR35841">
    <property type="entry name" value="PHOSPHONATES-BINDING PERIPLASMIC PROTEIN"/>
    <property type="match status" value="1"/>
</dbReference>
<dbReference type="Gene3D" id="3.40.190.10">
    <property type="entry name" value="Periplasmic binding protein-like II"/>
    <property type="match status" value="2"/>
</dbReference>
<dbReference type="PANTHER" id="PTHR35841:SF1">
    <property type="entry name" value="PHOSPHONATES-BINDING PERIPLASMIC PROTEIN"/>
    <property type="match status" value="1"/>
</dbReference>
<protein>
    <submittedName>
        <fullName evidence="4">Phosphonate transport system substrate-binding protein</fullName>
    </submittedName>
</protein>
<comment type="similarity">
    <text evidence="1">Belongs to the phosphate/phosphite/phosphonate binding protein family.</text>
</comment>
<dbReference type="RefSeq" id="WP_106227401.1">
    <property type="nucleotide sequence ID" value="NZ_PVTV01000012.1"/>
</dbReference>
<dbReference type="GO" id="GO:0055085">
    <property type="term" value="P:transmembrane transport"/>
    <property type="evidence" value="ECO:0007669"/>
    <property type="project" value="InterPro"/>
</dbReference>
<dbReference type="GO" id="GO:0043190">
    <property type="term" value="C:ATP-binding cassette (ABC) transporter complex"/>
    <property type="evidence" value="ECO:0007669"/>
    <property type="project" value="InterPro"/>
</dbReference>
<dbReference type="InterPro" id="IPR017797">
    <property type="entry name" value="Phosphnate-bd"/>
</dbReference>
<dbReference type="SUPFAM" id="SSF53850">
    <property type="entry name" value="Periplasmic binding protein-like II"/>
    <property type="match status" value="1"/>
</dbReference>
<dbReference type="OrthoDB" id="5318791at2"/>
<evidence type="ECO:0000313" key="4">
    <source>
        <dbReference type="EMBL" id="PRY98423.1"/>
    </source>
</evidence>
<keyword evidence="2 3" id="KW-0732">Signal</keyword>
<sequence length="318" mass="34888">MFKKLLATTAAAFALSSAFVVAQAQEINFGIISTDSTQALKARWQPLIDDMVKQTGLDIKPFFAPDYAGVIEAMRFNKVQVGWFGNKSAMEAVDRSEGEIFAQMVNADGSKGYYSYMIVNKDSPINNIDDMLKAAKTLSFSNGDPNSTSGNLVPGFYVFAKNKVDAKTAFKIMRSGNHESNGLAVSAKQVDVATFNSEQFEIMKANAPDKAKEIKIIWTSPLIPSDPLVIRKDVPAATKEKITKFFLGYGKDDREKQVLKDVAKLSGFKASTNDQLIPIRELDLFSKRLKLEADTTMAEGDKTKAIAEIDGKLAALKK</sequence>
<dbReference type="Gene3D" id="1.20.58.90">
    <property type="match status" value="1"/>
</dbReference>
<dbReference type="AlphaFoldDB" id="A0A2T0XHJ6"/>
<dbReference type="EMBL" id="PVTV01000012">
    <property type="protein sequence ID" value="PRY98423.1"/>
    <property type="molecule type" value="Genomic_DNA"/>
</dbReference>
<dbReference type="NCBIfam" id="TIGR01098">
    <property type="entry name" value="3A0109s03R"/>
    <property type="match status" value="1"/>
</dbReference>
<feature type="chain" id="PRO_5015568242" evidence="3">
    <location>
        <begin position="25"/>
        <end position="318"/>
    </location>
</feature>
<evidence type="ECO:0000256" key="3">
    <source>
        <dbReference type="SAM" id="SignalP"/>
    </source>
</evidence>
<gene>
    <name evidence="4" type="ORF">BCM14_1251</name>
</gene>